<dbReference type="Gene3D" id="3.30.200.20">
    <property type="entry name" value="Phosphorylase Kinase, domain 1"/>
    <property type="match status" value="1"/>
</dbReference>
<keyword evidence="4" id="KW-1185">Reference proteome</keyword>
<organism evidence="3 4">
    <name type="scientific">Heterodermia speciosa</name>
    <dbReference type="NCBI Taxonomy" id="116794"/>
    <lineage>
        <taxon>Eukaryota</taxon>
        <taxon>Fungi</taxon>
        <taxon>Dikarya</taxon>
        <taxon>Ascomycota</taxon>
        <taxon>Pezizomycotina</taxon>
        <taxon>Lecanoromycetes</taxon>
        <taxon>OSLEUM clade</taxon>
        <taxon>Lecanoromycetidae</taxon>
        <taxon>Caliciales</taxon>
        <taxon>Physciaceae</taxon>
        <taxon>Heterodermia</taxon>
    </lineage>
</organism>
<evidence type="ECO:0000259" key="2">
    <source>
        <dbReference type="PROSITE" id="PS50011"/>
    </source>
</evidence>
<dbReference type="InterPro" id="IPR000719">
    <property type="entry name" value="Prot_kinase_dom"/>
</dbReference>
<dbReference type="OrthoDB" id="4062651at2759"/>
<dbReference type="SUPFAM" id="SSF56112">
    <property type="entry name" value="Protein kinase-like (PK-like)"/>
    <property type="match status" value="1"/>
</dbReference>
<dbReference type="PANTHER" id="PTHR24359">
    <property type="entry name" value="SERINE/THREONINE-PROTEIN KINASE SBK1"/>
    <property type="match status" value="1"/>
</dbReference>
<accession>A0A8H3FLB7</accession>
<evidence type="ECO:0000256" key="1">
    <source>
        <dbReference type="SAM" id="MobiDB-lite"/>
    </source>
</evidence>
<feature type="compositionally biased region" description="Basic and acidic residues" evidence="1">
    <location>
        <begin position="596"/>
        <end position="607"/>
    </location>
</feature>
<dbReference type="AlphaFoldDB" id="A0A8H3FLB7"/>
<dbReference type="Pfam" id="PF00069">
    <property type="entry name" value="Pkinase"/>
    <property type="match status" value="1"/>
</dbReference>
<feature type="domain" description="Protein kinase" evidence="2">
    <location>
        <begin position="122"/>
        <end position="435"/>
    </location>
</feature>
<dbReference type="InterPro" id="IPR011009">
    <property type="entry name" value="Kinase-like_dom_sf"/>
</dbReference>
<protein>
    <recommendedName>
        <fullName evidence="2">Protein kinase domain-containing protein</fullName>
    </recommendedName>
</protein>
<dbReference type="PANTHER" id="PTHR24359:SF1">
    <property type="entry name" value="INHIBITOR OF NUCLEAR FACTOR KAPPA-B KINASE EPSILON SUBUNIT HOMOLOG 1-RELATED"/>
    <property type="match status" value="1"/>
</dbReference>
<name>A0A8H3FLB7_9LECA</name>
<dbReference type="PROSITE" id="PS50011">
    <property type="entry name" value="PROTEIN_KINASE_DOM"/>
    <property type="match status" value="1"/>
</dbReference>
<reference evidence="3" key="1">
    <citation type="submission" date="2021-03" db="EMBL/GenBank/DDBJ databases">
        <authorList>
            <person name="Tagirdzhanova G."/>
        </authorList>
    </citation>
    <scope>NUCLEOTIDE SEQUENCE</scope>
</reference>
<gene>
    <name evidence="3" type="ORF">HETSPECPRED_006398</name>
</gene>
<sequence>MDGRLFTPESSIRRIFDAQAIAKAVAELKCHPEDRIGLAEAILHKGVITFAILVWMSREDSIVDFRRWEYLESTRLSEDAATIFAPSFGVDFVREYIWQFHPHSFHLGDDIEIDERKILPFLRDVGQVDEGGFGIVSRIEVHPLLQDFYPASQDPVIVVRKQLRKQKSDTRENPLFQNEKRSLLLLNSRKHPHIIPFFGAYRYGQDLCFLFPVLEMDLEQFFQRDRFFGDFKWDSTFVAALWGLSSALCHVHDVRLQLDTEGVDFLGIGYHHDLRPANILVTEKTFVLADFGMGRLKSADETSQTPWKVGAGDYIAPECMDNELLHQDVGRGIDVWAFGCLVAEVVTFMRAGSPGLRDFSKARLSPGSLANMESTYFYNNEGRMKSVVEDWFVELSLACAQPPLDRFLLDLAFGILVPPLRRPKIADASRRLSFLNVKAHQEAALESFDRFLRERSSESKTSQDYTKVLVARQRLKIFGKASGLDGTESQHTRPEQLDLPSNNKERVALLRQIFNTLQILARRNNRDSRARGSATTIEDVARFEAPQALPDPKLSLLLGDAATLVAEIQKRVQELWALLPENVQLQEAESDWADDTMLRQDRSDPLTDPRQSLRSVASDVRQREDSGFTVDERRSQGMSSSTDEGYVESAQTTGFAASQLSLPLVHRSRGHSESARYVIEHMY</sequence>
<dbReference type="EMBL" id="CAJPDS010000042">
    <property type="protein sequence ID" value="CAF9926701.1"/>
    <property type="molecule type" value="Genomic_DNA"/>
</dbReference>
<comment type="caution">
    <text evidence="3">The sequence shown here is derived from an EMBL/GenBank/DDBJ whole genome shotgun (WGS) entry which is preliminary data.</text>
</comment>
<feature type="compositionally biased region" description="Basic and acidic residues" evidence="1">
    <location>
        <begin position="620"/>
        <end position="635"/>
    </location>
</feature>
<evidence type="ECO:0000313" key="3">
    <source>
        <dbReference type="EMBL" id="CAF9926701.1"/>
    </source>
</evidence>
<feature type="region of interest" description="Disordered" evidence="1">
    <location>
        <begin position="594"/>
        <end position="648"/>
    </location>
</feature>
<feature type="compositionally biased region" description="Polar residues" evidence="1">
    <location>
        <begin position="636"/>
        <end position="648"/>
    </location>
</feature>
<evidence type="ECO:0000313" key="4">
    <source>
        <dbReference type="Proteomes" id="UP000664521"/>
    </source>
</evidence>
<dbReference type="GO" id="GO:0005524">
    <property type="term" value="F:ATP binding"/>
    <property type="evidence" value="ECO:0007669"/>
    <property type="project" value="InterPro"/>
</dbReference>
<dbReference type="CDD" id="cd00180">
    <property type="entry name" value="PKc"/>
    <property type="match status" value="1"/>
</dbReference>
<dbReference type="Proteomes" id="UP000664521">
    <property type="component" value="Unassembled WGS sequence"/>
</dbReference>
<proteinExistence type="predicted"/>
<dbReference type="Gene3D" id="1.10.510.10">
    <property type="entry name" value="Transferase(Phosphotransferase) domain 1"/>
    <property type="match status" value="1"/>
</dbReference>
<dbReference type="GO" id="GO:0004674">
    <property type="term" value="F:protein serine/threonine kinase activity"/>
    <property type="evidence" value="ECO:0007669"/>
    <property type="project" value="TreeGrafter"/>
</dbReference>